<dbReference type="Pfam" id="PF12698">
    <property type="entry name" value="ABC2_membrane_3"/>
    <property type="match status" value="2"/>
</dbReference>
<feature type="transmembrane region" description="Helical" evidence="5">
    <location>
        <begin position="599"/>
        <end position="618"/>
    </location>
</feature>
<dbReference type="PANTHER" id="PTHR43077">
    <property type="entry name" value="TRANSPORT PERMEASE YVFS-RELATED"/>
    <property type="match status" value="1"/>
</dbReference>
<dbReference type="Proteomes" id="UP001185069">
    <property type="component" value="Unassembled WGS sequence"/>
</dbReference>
<evidence type="ECO:0000256" key="4">
    <source>
        <dbReference type="ARBA" id="ARBA00023136"/>
    </source>
</evidence>
<dbReference type="Gene3D" id="1.10.287.950">
    <property type="entry name" value="Methyl-accepting chemotaxis protein"/>
    <property type="match status" value="2"/>
</dbReference>
<keyword evidence="8" id="KW-1185">Reference proteome</keyword>
<dbReference type="InterPro" id="IPR013525">
    <property type="entry name" value="ABC2_TM"/>
</dbReference>
<evidence type="ECO:0000259" key="6">
    <source>
        <dbReference type="Pfam" id="PF12698"/>
    </source>
</evidence>
<gene>
    <name evidence="7" type="ORF">JOE69_002110</name>
</gene>
<dbReference type="InterPro" id="IPR051328">
    <property type="entry name" value="T7SS_ABC-Transporter"/>
</dbReference>
<comment type="subcellular location">
    <subcellularLocation>
        <location evidence="1">Membrane</location>
        <topology evidence="1">Multi-pass membrane protein</topology>
    </subcellularLocation>
</comment>
<sequence>MTVFRLALSELKRMTGGRLPKLTILAMTLVPLLYGAVYLYANWDPYGNLNQVTAAIVVDDRGTTTSDGKELKVGEQVAQNLVDGKKFNWVVVDSDQNADAGVADGSYSFALKIPQDFSANLASPSNFDSAKQAILKVTTNDANNYLLSTIVDKVTTQVHASVAKQVGETTANQLLTGYGTIHAQISKAADGAQQLSGGANSLRDGIAQLRDGVVQLHAGSTELANGAGQLAEGQGKLAAGAEQLSGGANQLTSGLAELKNKTSGLPAATQQLSDGAAQVAAGNAQLNSKVQAAVGSLAQLDQGAAQAIQDQLGILEKNGVINADQRQQITDALQSSALNTAIKDAKTKITTDAADVQRLADGSQAVANGAATLAAATPALSGAIGQANDGAARLGAGAGTLASSQQQAVAGANKLAAGARSLDDGAAKLDDGSAKLADGANALADGANTLSTQLSAGVNQIPNPDEAAKANASKVIGDPIAIDSLAQTKAANYGAGLAPFFLVLALWVGAFILMQTMRPLTQRALASNAPAWKIAIGGWLPFLTVSVVQAVVLYSVVHFGLGLEPSYPGWTLVLLLLASMAFTALIQGIVALLGSSGKFVVLILLVLQLVASGGTFPWQTTPEPLHALHQILPMGHVVDGMRILIYGADLSRIAPIILGLVGYTLFGLLLSYLAARKHKFWTLKTLQPEIAV</sequence>
<feature type="transmembrane region" description="Helical" evidence="5">
    <location>
        <begin position="653"/>
        <end position="675"/>
    </location>
</feature>
<organism evidence="7 8">
    <name type="scientific">Arthrobacter russicus</name>
    <dbReference type="NCBI Taxonomy" id="172040"/>
    <lineage>
        <taxon>Bacteria</taxon>
        <taxon>Bacillati</taxon>
        <taxon>Actinomycetota</taxon>
        <taxon>Actinomycetes</taxon>
        <taxon>Micrococcales</taxon>
        <taxon>Micrococcaceae</taxon>
        <taxon>Arthrobacter</taxon>
    </lineage>
</organism>
<dbReference type="NCBIfam" id="TIGR03057">
    <property type="entry name" value="xxxLxxG_by_4"/>
    <property type="match status" value="5"/>
</dbReference>
<feature type="transmembrane region" description="Helical" evidence="5">
    <location>
        <begin position="569"/>
        <end position="592"/>
    </location>
</feature>
<feature type="transmembrane region" description="Helical" evidence="5">
    <location>
        <begin position="534"/>
        <end position="557"/>
    </location>
</feature>
<dbReference type="InterPro" id="IPR017501">
    <property type="entry name" value="Phage_infect_YhgE_C"/>
</dbReference>
<dbReference type="NCBIfam" id="TIGR03062">
    <property type="entry name" value="pip_yhgE_Cterm"/>
    <property type="match status" value="1"/>
</dbReference>
<accession>A0ABU1JBS2</accession>
<dbReference type="EMBL" id="JAVDQF010000001">
    <property type="protein sequence ID" value="MDR6269872.1"/>
    <property type="molecule type" value="Genomic_DNA"/>
</dbReference>
<evidence type="ECO:0000256" key="5">
    <source>
        <dbReference type="SAM" id="Phobius"/>
    </source>
</evidence>
<feature type="transmembrane region" description="Helical" evidence="5">
    <location>
        <begin position="493"/>
        <end position="513"/>
    </location>
</feature>
<keyword evidence="2 5" id="KW-0812">Transmembrane</keyword>
<dbReference type="RefSeq" id="WP_309798535.1">
    <property type="nucleotide sequence ID" value="NZ_BAAAHY010000005.1"/>
</dbReference>
<dbReference type="InterPro" id="IPR017500">
    <property type="entry name" value="Phage_infect_YhgE_N"/>
</dbReference>
<evidence type="ECO:0000256" key="2">
    <source>
        <dbReference type="ARBA" id="ARBA00022692"/>
    </source>
</evidence>
<dbReference type="InterPro" id="IPR023908">
    <property type="entry name" value="xxxLxxG_rpt"/>
</dbReference>
<evidence type="ECO:0000313" key="7">
    <source>
        <dbReference type="EMBL" id="MDR6269872.1"/>
    </source>
</evidence>
<protein>
    <submittedName>
        <fullName evidence="7">Membrane protein</fullName>
    </submittedName>
</protein>
<dbReference type="NCBIfam" id="TIGR03061">
    <property type="entry name" value="pip_yhgE_Nterm"/>
    <property type="match status" value="1"/>
</dbReference>
<keyword evidence="4 5" id="KW-0472">Membrane</keyword>
<evidence type="ECO:0000313" key="8">
    <source>
        <dbReference type="Proteomes" id="UP001185069"/>
    </source>
</evidence>
<reference evidence="7 8" key="1">
    <citation type="submission" date="2023-07" db="EMBL/GenBank/DDBJ databases">
        <title>Sequencing the genomes of 1000 actinobacteria strains.</title>
        <authorList>
            <person name="Klenk H.-P."/>
        </authorList>
    </citation>
    <scope>NUCLEOTIDE SEQUENCE [LARGE SCALE GENOMIC DNA]</scope>
    <source>
        <strain evidence="7 8">DSM 14555</strain>
    </source>
</reference>
<dbReference type="PANTHER" id="PTHR43077:SF10">
    <property type="entry name" value="TRANSPORT PERMEASE PROTEIN"/>
    <property type="match status" value="1"/>
</dbReference>
<name>A0ABU1JBS2_9MICC</name>
<feature type="transmembrane region" description="Helical" evidence="5">
    <location>
        <begin position="21"/>
        <end position="41"/>
    </location>
</feature>
<evidence type="ECO:0000256" key="3">
    <source>
        <dbReference type="ARBA" id="ARBA00022989"/>
    </source>
</evidence>
<comment type="caution">
    <text evidence="7">The sequence shown here is derived from an EMBL/GenBank/DDBJ whole genome shotgun (WGS) entry which is preliminary data.</text>
</comment>
<evidence type="ECO:0000256" key="1">
    <source>
        <dbReference type="ARBA" id="ARBA00004141"/>
    </source>
</evidence>
<proteinExistence type="predicted"/>
<keyword evidence="3 5" id="KW-1133">Transmembrane helix</keyword>
<feature type="domain" description="ABC-2 type transporter transmembrane" evidence="6">
    <location>
        <begin position="23"/>
        <end position="155"/>
    </location>
</feature>
<feature type="domain" description="ABC-2 type transporter transmembrane" evidence="6">
    <location>
        <begin position="449"/>
        <end position="673"/>
    </location>
</feature>